<dbReference type="InterPro" id="IPR019734">
    <property type="entry name" value="TPR_rpt"/>
</dbReference>
<feature type="repeat" description="TPR" evidence="3">
    <location>
        <begin position="35"/>
        <end position="68"/>
    </location>
</feature>
<dbReference type="InterPro" id="IPR051012">
    <property type="entry name" value="CellSynth/LPSAsmb/PSIAsmb"/>
</dbReference>
<keyword evidence="2 3" id="KW-0802">TPR repeat</keyword>
<keyword evidence="6" id="KW-1185">Reference proteome</keyword>
<dbReference type="Gene3D" id="1.25.40.10">
    <property type="entry name" value="Tetratricopeptide repeat domain"/>
    <property type="match status" value="1"/>
</dbReference>
<evidence type="ECO:0000256" key="2">
    <source>
        <dbReference type="ARBA" id="ARBA00022803"/>
    </source>
</evidence>
<reference evidence="6" key="1">
    <citation type="submission" date="2015-07" db="EMBL/GenBank/DDBJ databases">
        <title>Nocardia seriolae U-1 whole genome shotgun sequence.</title>
        <authorList>
            <person name="Imajoh M."/>
            <person name="Fukumoto Y."/>
            <person name="Sukeda M."/>
            <person name="Yamane J."/>
            <person name="Yamasaki K."/>
            <person name="Shimizu M."/>
            <person name="Ohnishi K."/>
            <person name="Oshima S."/>
        </authorList>
    </citation>
    <scope>NUCLEOTIDE SEQUENCE [LARGE SCALE GENOMIC DNA]</scope>
    <source>
        <strain evidence="6">U-1</strain>
    </source>
</reference>
<evidence type="ECO:0000256" key="3">
    <source>
        <dbReference type="PROSITE-ProRule" id="PRU00339"/>
    </source>
</evidence>
<dbReference type="PANTHER" id="PTHR45586:SF1">
    <property type="entry name" value="LIPOPOLYSACCHARIDE ASSEMBLY PROTEIN B"/>
    <property type="match status" value="1"/>
</dbReference>
<dbReference type="SUPFAM" id="SSF48452">
    <property type="entry name" value="TPR-like"/>
    <property type="match status" value="1"/>
</dbReference>
<dbReference type="SMART" id="SM00028">
    <property type="entry name" value="TPR"/>
    <property type="match status" value="4"/>
</dbReference>
<evidence type="ECO:0000256" key="1">
    <source>
        <dbReference type="ARBA" id="ARBA00022737"/>
    </source>
</evidence>
<dbReference type="EMBL" id="CP017839">
    <property type="protein sequence ID" value="APA95042.1"/>
    <property type="molecule type" value="Genomic_DNA"/>
</dbReference>
<dbReference type="PROSITE" id="PS50005">
    <property type="entry name" value="TPR"/>
    <property type="match status" value="1"/>
</dbReference>
<protein>
    <submittedName>
        <fullName evidence="5">Uncharacterized protein</fullName>
    </submittedName>
</protein>
<evidence type="ECO:0000313" key="5">
    <source>
        <dbReference type="EMBL" id="GAP31787.1"/>
    </source>
</evidence>
<proteinExistence type="predicted"/>
<evidence type="ECO:0000313" key="6">
    <source>
        <dbReference type="Proteomes" id="UP000037179"/>
    </source>
</evidence>
<keyword evidence="1" id="KW-0677">Repeat</keyword>
<dbReference type="GeneID" id="93371714"/>
<dbReference type="OrthoDB" id="4558825at2"/>
<dbReference type="Pfam" id="PF13432">
    <property type="entry name" value="TPR_16"/>
    <property type="match status" value="1"/>
</dbReference>
<dbReference type="InterPro" id="IPR011990">
    <property type="entry name" value="TPR-like_helical_dom_sf"/>
</dbReference>
<evidence type="ECO:0000313" key="7">
    <source>
        <dbReference type="Proteomes" id="UP000180166"/>
    </source>
</evidence>
<reference evidence="4 7" key="3">
    <citation type="submission" date="2016-10" db="EMBL/GenBank/DDBJ databases">
        <title>Genome sequence of Nocardia seriolae strain EM150506, isolated from Anguila japonica.</title>
        <authorList>
            <person name="Han H.-J."/>
        </authorList>
    </citation>
    <scope>NUCLEOTIDE SEQUENCE [LARGE SCALE GENOMIC DNA]</scope>
    <source>
        <strain evidence="4 7">EM150506</strain>
    </source>
</reference>
<sequence>MSEKIEKARILSDLGRYDGARELLAEVLAGEPENAAALADMANLAYRMGEYGRALEFSGAALRVTPDEVFVWRVRALSELQLGRSASGGAVGEHRGRAVAAARRAVELDPDDVDNVRILAATQRDTDPAAALANLDRALELDPDNVHVHVLRGLTLRRNLKGPDSMARAEAAFREVLRLEPENSEALYELALITVDRGERAAGATQLRRVAELDPAYGDAVREQLAWLAKEEDRLAQATRAAETARLAQRYRPAPAPNRESGGSRFGRWAAGIAVILVIRGLVSACSDGSSGTTHYTPPPALPSEYLHPYTFPPIRTIPPEWRTGFPYPTYRPQNPPAPR</sequence>
<dbReference type="Pfam" id="PF14559">
    <property type="entry name" value="TPR_19"/>
    <property type="match status" value="1"/>
</dbReference>
<dbReference type="AlphaFoldDB" id="A0A0B8NNQ7"/>
<dbReference type="Proteomes" id="UP000180166">
    <property type="component" value="Chromosome"/>
</dbReference>
<reference evidence="5 6" key="2">
    <citation type="journal article" date="2016" name="Genome Announc.">
        <title>Draft Genome Sequence of Erythromycin- and Oxytetracycline-Sensitive Nocardia seriolae Strain U-1 (NBRC 110359).</title>
        <authorList>
            <person name="Imajoh M."/>
            <person name="Sukeda M."/>
            <person name="Shimizu M."/>
            <person name="Yamane J."/>
            <person name="Ohnishi K."/>
            <person name="Oshima S."/>
        </authorList>
    </citation>
    <scope>NUCLEOTIDE SEQUENCE [LARGE SCALE GENOMIC DNA]</scope>
    <source>
        <strain evidence="5 6">U-1</strain>
    </source>
</reference>
<dbReference type="PANTHER" id="PTHR45586">
    <property type="entry name" value="TPR REPEAT-CONTAINING PROTEIN PA4667"/>
    <property type="match status" value="1"/>
</dbReference>
<gene>
    <name evidence="4" type="ORF">NS506_00968</name>
    <name evidence="5" type="ORF">NSK11_contig00127-0010</name>
</gene>
<dbReference type="EMBL" id="BBYQ01000127">
    <property type="protein sequence ID" value="GAP31787.1"/>
    <property type="molecule type" value="Genomic_DNA"/>
</dbReference>
<name>A0A0B8NNQ7_9NOCA</name>
<dbReference type="KEGG" id="nsr:NS506_00968"/>
<dbReference type="Proteomes" id="UP000037179">
    <property type="component" value="Unassembled WGS sequence"/>
</dbReference>
<evidence type="ECO:0000313" key="4">
    <source>
        <dbReference type="EMBL" id="APA95042.1"/>
    </source>
</evidence>
<accession>A0A0B8NNQ7</accession>
<dbReference type="RefSeq" id="WP_033090379.1">
    <property type="nucleotide sequence ID" value="NZ_AP017900.1"/>
</dbReference>
<organism evidence="5 6">
    <name type="scientific">Nocardia seriolae</name>
    <dbReference type="NCBI Taxonomy" id="37332"/>
    <lineage>
        <taxon>Bacteria</taxon>
        <taxon>Bacillati</taxon>
        <taxon>Actinomycetota</taxon>
        <taxon>Actinomycetes</taxon>
        <taxon>Mycobacteriales</taxon>
        <taxon>Nocardiaceae</taxon>
        <taxon>Nocardia</taxon>
    </lineage>
</organism>